<comment type="caution">
    <text evidence="2">The sequence shown here is derived from an EMBL/GenBank/DDBJ whole genome shotgun (WGS) entry which is preliminary data.</text>
</comment>
<dbReference type="Proteomes" id="UP001596312">
    <property type="component" value="Unassembled WGS sequence"/>
</dbReference>
<dbReference type="EMBL" id="JBHSXQ010000004">
    <property type="protein sequence ID" value="MFC6906390.1"/>
    <property type="molecule type" value="Genomic_DNA"/>
</dbReference>
<dbReference type="RefSeq" id="WP_340604955.1">
    <property type="nucleotide sequence ID" value="NZ_JBBMXV010000004.1"/>
</dbReference>
<name>A0ABD5VB19_9EURY</name>
<evidence type="ECO:0000313" key="3">
    <source>
        <dbReference type="Proteomes" id="UP001596312"/>
    </source>
</evidence>
<feature type="transmembrane region" description="Helical" evidence="1">
    <location>
        <begin position="35"/>
        <end position="60"/>
    </location>
</feature>
<accession>A0ABD5VB19</accession>
<gene>
    <name evidence="2" type="ORF">ACFQGH_14435</name>
</gene>
<keyword evidence="1" id="KW-0472">Membrane</keyword>
<keyword evidence="1" id="KW-0812">Transmembrane</keyword>
<keyword evidence="3" id="KW-1185">Reference proteome</keyword>
<sequence length="75" mass="8087">MKQSTFVRWGLGAFGLVFLTFVIRGSTRLFLGDRTAALLSAPVGLGALLVLVVLLVAALLSVTGIRPMERDIDER</sequence>
<proteinExistence type="predicted"/>
<organism evidence="2 3">
    <name type="scientific">Halalkalicoccus tibetensis</name>
    <dbReference type="NCBI Taxonomy" id="175632"/>
    <lineage>
        <taxon>Archaea</taxon>
        <taxon>Methanobacteriati</taxon>
        <taxon>Methanobacteriota</taxon>
        <taxon>Stenosarchaea group</taxon>
        <taxon>Halobacteria</taxon>
        <taxon>Halobacteriales</taxon>
        <taxon>Halococcaceae</taxon>
        <taxon>Halalkalicoccus</taxon>
    </lineage>
</organism>
<evidence type="ECO:0000256" key="1">
    <source>
        <dbReference type="SAM" id="Phobius"/>
    </source>
</evidence>
<protein>
    <submittedName>
        <fullName evidence="2">Uncharacterized protein</fullName>
    </submittedName>
</protein>
<reference evidence="2 3" key="1">
    <citation type="journal article" date="2019" name="Int. J. Syst. Evol. Microbiol.">
        <title>The Global Catalogue of Microorganisms (GCM) 10K type strain sequencing project: providing services to taxonomists for standard genome sequencing and annotation.</title>
        <authorList>
            <consortium name="The Broad Institute Genomics Platform"/>
            <consortium name="The Broad Institute Genome Sequencing Center for Infectious Disease"/>
            <person name="Wu L."/>
            <person name="Ma J."/>
        </authorList>
    </citation>
    <scope>NUCLEOTIDE SEQUENCE [LARGE SCALE GENOMIC DNA]</scope>
    <source>
        <strain evidence="2 3">CGMCC 1.3240</strain>
    </source>
</reference>
<evidence type="ECO:0000313" key="2">
    <source>
        <dbReference type="EMBL" id="MFC6906390.1"/>
    </source>
</evidence>
<feature type="transmembrane region" description="Helical" evidence="1">
    <location>
        <begin position="6"/>
        <end position="23"/>
    </location>
</feature>
<dbReference type="AlphaFoldDB" id="A0ABD5VB19"/>
<keyword evidence="1" id="KW-1133">Transmembrane helix</keyword>